<gene>
    <name evidence="2" type="ORF">CABS02_01347</name>
</gene>
<feature type="region of interest" description="Disordered" evidence="1">
    <location>
        <begin position="1"/>
        <end position="67"/>
    </location>
</feature>
<organism evidence="2 3">
    <name type="scientific">Colletotrichum abscissum</name>
    <dbReference type="NCBI Taxonomy" id="1671311"/>
    <lineage>
        <taxon>Eukaryota</taxon>
        <taxon>Fungi</taxon>
        <taxon>Dikarya</taxon>
        <taxon>Ascomycota</taxon>
        <taxon>Pezizomycotina</taxon>
        <taxon>Sordariomycetes</taxon>
        <taxon>Hypocreomycetidae</taxon>
        <taxon>Glomerellales</taxon>
        <taxon>Glomerellaceae</taxon>
        <taxon>Colletotrichum</taxon>
        <taxon>Colletotrichum acutatum species complex</taxon>
    </lineage>
</organism>
<evidence type="ECO:0000313" key="2">
    <source>
        <dbReference type="EMBL" id="KAI3558200.1"/>
    </source>
</evidence>
<evidence type="ECO:0000313" key="3">
    <source>
        <dbReference type="Proteomes" id="UP001056436"/>
    </source>
</evidence>
<accession>A0A9Q0B7K3</accession>
<sequence length="167" mass="18923">MSRLLIATQQQLPASHASPERPRSHFSLQDVHDLPPRQPRSTFLAVGSPFTHHPNNRSTHSLPHASSPVSPLPQTFVSCYHQRQYVPPIYFPMRHHHLSRNLTGALPPRRTCQRCSAGSSPDRWVGIPLRRTTGLATLHPKSAMILAFLFSSSLVERHWVQNLEVRL</sequence>
<name>A0A9Q0B7K3_9PEZI</name>
<proteinExistence type="predicted"/>
<protein>
    <submittedName>
        <fullName evidence="2">Uncharacterized protein</fullName>
    </submittedName>
</protein>
<evidence type="ECO:0000256" key="1">
    <source>
        <dbReference type="SAM" id="MobiDB-lite"/>
    </source>
</evidence>
<dbReference type="AlphaFoldDB" id="A0A9Q0B7K3"/>
<reference evidence="2" key="1">
    <citation type="submission" date="2019-01" db="EMBL/GenBank/DDBJ databases">
        <title>Colletotrichum abscissum LGMF1257.</title>
        <authorList>
            <person name="Baroncelli R."/>
        </authorList>
    </citation>
    <scope>NUCLEOTIDE SEQUENCE</scope>
    <source>
        <strain evidence="2">Ca142</strain>
    </source>
</reference>
<dbReference type="OrthoDB" id="10624087at2759"/>
<dbReference type="Proteomes" id="UP001056436">
    <property type="component" value="Unassembled WGS sequence"/>
</dbReference>
<dbReference type="EMBL" id="SDAQ01000004">
    <property type="protein sequence ID" value="KAI3558200.1"/>
    <property type="molecule type" value="Genomic_DNA"/>
</dbReference>
<comment type="caution">
    <text evidence="2">The sequence shown here is derived from an EMBL/GenBank/DDBJ whole genome shotgun (WGS) entry which is preliminary data.</text>
</comment>
<keyword evidence="3" id="KW-1185">Reference proteome</keyword>